<dbReference type="SUPFAM" id="SSF55718">
    <property type="entry name" value="SCP-like"/>
    <property type="match status" value="1"/>
</dbReference>
<evidence type="ECO:0000256" key="10">
    <source>
        <dbReference type="PIRSR" id="PIRSR602401-1"/>
    </source>
</evidence>
<sequence>MPDRKDSESSSSSSGDDDHTLANDLVVTKYGMAADIVNATLKAVIAEIKEGVEVGYLCDFGDKMLTEKTAKIFKKEKDLQKGIAMPTCISIDNTICHFSPLRSDPPVKLEKGQLVKIDLGAHVDGFIATAAHSVVVGASADNKVDEKRSNLLKGAYDALEIAIRSLRPGTKNTDITTNIGKVADQYGVKAIENMVSHQLERNKIDGEKQIVQNPGEKLKGEVEKSTVEVHEVYAIDVLFTTGEGKARDLDTRTTVFKKADEVVYQLKMKASRVFLSDAIGKAGSMPFTLRAFEDEVRAKMGVVECERHGLMRPYQVLYEKEGESVAQFKATVLVLPNGLLKIAGLPLDVNILSTTAKLEDAVLISKLNEALKPKKKKETKKSDKEAEDKHTKQEHANVNSVTSLWKHRKLSGIPSSRSYPILGHGAIVKPDPEGFVDQVMGMASIFPFPRMCLFWLGPNPALMLYSPELMEKIVTKREHLNKGFAYDLLHPWLGRSLLTTDKNEWRPRRKMLTPTFHYDILKDFLPIFNHHSRILIQKMNRITDNSPMEVLHTISLCALDAICETSMGKTVNAQQETDSEYVRAIADINEIVQNRTKNPLTWSELIFNRSVDKRRYKTQTMPRDSSWIHEEVYLYSWIRVINERLEEMRAREWRLEGRLAFLDLLLHMWNEGSMEWKDIQPEVDTFMFEGHDTTATALTWALHLIGNDDNVQRLIHEEVDAVFVGDEISVDDLGKLKYLECCVKESLRLFPSVPIIMRELGEDQELNGHLVPKGTHLLLNIYLTHRDHNHWNDPEVFRPERFLPDNSARHAYSFVPFSAGSRNCIGQRFALMEEKTILAWIFRHFKIKSSERRFEFVSTNEKLVILRLGRAQKTRGPGTHFLLPCIDKAHRIDTRITAFNVPPLNIITVDRGLIEMGATVFLRVRDAIAAVCQVQDRNSSMRTVASSMLYRYISKKRICELTGGHDRRHIAALFKDELGHFTAQFGVEITEVELSDVKVVKEAENMGLASLSAVAKSEVGQQIWNVIGPTLDEMAKENKENEKGIISNGIGPSTIGDLVDLHSSTYEEDIDIDRLITIVNMGIDQSLVYAIGKVYQFECEGVDQIVIDLRKGLCYKGVAPSADVVLRIERKCLIPLLKQELSPLQAYSSGQLNISGSMQDAFSLRLLTDRIDELRDATLLVFANKQDLPNAMSAAELTDKLGLHNLRSRQVSSLFRSLSYTQ</sequence>
<dbReference type="InterPro" id="IPR027417">
    <property type="entry name" value="P-loop_NTPase"/>
</dbReference>
<evidence type="ECO:0000256" key="3">
    <source>
        <dbReference type="ARBA" id="ARBA00008164"/>
    </source>
</evidence>
<dbReference type="InterPro" id="IPR002401">
    <property type="entry name" value="Cyt_P450_E_grp-I"/>
</dbReference>
<evidence type="ECO:0000256" key="11">
    <source>
        <dbReference type="PIRSR" id="PIRSR606689-1"/>
    </source>
</evidence>
<dbReference type="InterPro" id="IPR036396">
    <property type="entry name" value="Cyt_P450_sf"/>
</dbReference>
<protein>
    <submittedName>
        <fullName evidence="13">Cyp-31A3</fullName>
    </submittedName>
</protein>
<dbReference type="SUPFAM" id="SSF48264">
    <property type="entry name" value="Cytochrome P450"/>
    <property type="match status" value="1"/>
</dbReference>
<evidence type="ECO:0000313" key="13">
    <source>
        <dbReference type="EnsemblMetazoa" id="PPA11731.1"/>
    </source>
</evidence>
<feature type="binding site" description="axial binding residue" evidence="10">
    <location>
        <position position="824"/>
    </location>
    <ligand>
        <name>heme</name>
        <dbReference type="ChEBI" id="CHEBI:30413"/>
    </ligand>
    <ligandPart>
        <name>Fe</name>
        <dbReference type="ChEBI" id="CHEBI:18248"/>
    </ligandPart>
</feature>
<dbReference type="InterPro" id="IPR000994">
    <property type="entry name" value="Pept_M24"/>
</dbReference>
<accession>A0A2A6BYF7</accession>
<evidence type="ECO:0000256" key="7">
    <source>
        <dbReference type="ARBA" id="ARBA00023004"/>
    </source>
</evidence>
<dbReference type="Gene3D" id="1.10.630.10">
    <property type="entry name" value="Cytochrome P450"/>
    <property type="match status" value="1"/>
</dbReference>
<dbReference type="FunFam" id="3.90.230.10:FF:000013">
    <property type="entry name" value="DNA-binding protein, 42 kDa"/>
    <property type="match status" value="1"/>
</dbReference>
<dbReference type="PRINTS" id="PR00463">
    <property type="entry name" value="EP450I"/>
</dbReference>
<evidence type="ECO:0000256" key="1">
    <source>
        <dbReference type="ARBA" id="ARBA00001971"/>
    </source>
</evidence>
<dbReference type="GO" id="GO:0016705">
    <property type="term" value="F:oxidoreductase activity, acting on paired donors, with incorporation or reduction of molecular oxygen"/>
    <property type="evidence" value="ECO:0007669"/>
    <property type="project" value="InterPro"/>
</dbReference>
<dbReference type="CDD" id="cd01089">
    <property type="entry name" value="PA2G4-like"/>
    <property type="match status" value="1"/>
</dbReference>
<reference evidence="13" key="2">
    <citation type="submission" date="2022-06" db="UniProtKB">
        <authorList>
            <consortium name="EnsemblMetazoa"/>
        </authorList>
    </citation>
    <scope>IDENTIFICATION</scope>
    <source>
        <strain evidence="13">PS312</strain>
    </source>
</reference>
<dbReference type="Gene3D" id="1.10.10.10">
    <property type="entry name" value="Winged helix-like DNA-binding domain superfamily/Winged helix DNA-binding domain"/>
    <property type="match status" value="1"/>
</dbReference>
<dbReference type="InterPro" id="IPR036005">
    <property type="entry name" value="Creatinase/aminopeptidase-like"/>
</dbReference>
<feature type="region of interest" description="Disordered" evidence="12">
    <location>
        <begin position="373"/>
        <end position="400"/>
    </location>
</feature>
<evidence type="ECO:0000256" key="8">
    <source>
        <dbReference type="ARBA" id="ARBA00023033"/>
    </source>
</evidence>
<reference evidence="14" key="1">
    <citation type="journal article" date="2008" name="Nat. Genet.">
        <title>The Pristionchus pacificus genome provides a unique perspective on nematode lifestyle and parasitism.</title>
        <authorList>
            <person name="Dieterich C."/>
            <person name="Clifton S.W."/>
            <person name="Schuster L.N."/>
            <person name="Chinwalla A."/>
            <person name="Delehaunty K."/>
            <person name="Dinkelacker I."/>
            <person name="Fulton L."/>
            <person name="Fulton R."/>
            <person name="Godfrey J."/>
            <person name="Minx P."/>
            <person name="Mitreva M."/>
            <person name="Roeseler W."/>
            <person name="Tian H."/>
            <person name="Witte H."/>
            <person name="Yang S.P."/>
            <person name="Wilson R.K."/>
            <person name="Sommer R.J."/>
        </authorList>
    </citation>
    <scope>NUCLEOTIDE SEQUENCE [LARGE SCALE GENOMIC DNA]</scope>
    <source>
        <strain evidence="14">PS312</strain>
    </source>
</reference>
<dbReference type="GO" id="GO:0004497">
    <property type="term" value="F:monooxygenase activity"/>
    <property type="evidence" value="ECO:0007669"/>
    <property type="project" value="UniProtKB-KW"/>
</dbReference>
<dbReference type="FunFam" id="1.10.10.10:FF:000029">
    <property type="entry name" value="Proliferation-associated 2G4, a"/>
    <property type="match status" value="1"/>
</dbReference>
<dbReference type="PANTHER" id="PTHR24291:SF194">
    <property type="entry name" value="CYTOCHROME P450 FAMILY"/>
    <property type="match status" value="1"/>
</dbReference>
<organism evidence="13 14">
    <name type="scientific">Pristionchus pacificus</name>
    <name type="common">Parasitic nematode worm</name>
    <dbReference type="NCBI Taxonomy" id="54126"/>
    <lineage>
        <taxon>Eukaryota</taxon>
        <taxon>Metazoa</taxon>
        <taxon>Ecdysozoa</taxon>
        <taxon>Nematoda</taxon>
        <taxon>Chromadorea</taxon>
        <taxon>Rhabditida</taxon>
        <taxon>Rhabditina</taxon>
        <taxon>Diplogasteromorpha</taxon>
        <taxon>Diplogasteroidea</taxon>
        <taxon>Neodiplogasteridae</taxon>
        <taxon>Pristionchus</taxon>
    </lineage>
</organism>
<dbReference type="SUPFAM" id="SSF117892">
    <property type="entry name" value="Band 7/SPFH domain"/>
    <property type="match status" value="1"/>
</dbReference>
<dbReference type="PRINTS" id="PR00385">
    <property type="entry name" value="P450"/>
</dbReference>
<dbReference type="FunFam" id="3.30.479.30:FF:000004">
    <property type="entry name" value="Putative membrane protease family, stomatin"/>
    <property type="match status" value="1"/>
</dbReference>
<dbReference type="InterPro" id="IPR001128">
    <property type="entry name" value="Cyt_P450"/>
</dbReference>
<gene>
    <name evidence="13" type="primary">WBGene00101285</name>
</gene>
<dbReference type="PROSITE" id="PS00086">
    <property type="entry name" value="CYTOCHROME_P450"/>
    <property type="match status" value="1"/>
</dbReference>
<comment type="similarity">
    <text evidence="4">Belongs to the cytochrome P450 family.</text>
</comment>
<dbReference type="GO" id="GO:0005525">
    <property type="term" value="F:GTP binding"/>
    <property type="evidence" value="ECO:0007669"/>
    <property type="project" value="UniProtKB-KW"/>
</dbReference>
<dbReference type="InterPro" id="IPR006689">
    <property type="entry name" value="Small_GTPase_ARF/SAR"/>
</dbReference>
<dbReference type="Pfam" id="PF02036">
    <property type="entry name" value="SCP2"/>
    <property type="match status" value="1"/>
</dbReference>
<dbReference type="SUPFAM" id="SSF46785">
    <property type="entry name" value="Winged helix' DNA-binding domain"/>
    <property type="match status" value="1"/>
</dbReference>
<dbReference type="GO" id="GO:0005506">
    <property type="term" value="F:iron ion binding"/>
    <property type="evidence" value="ECO:0007669"/>
    <property type="project" value="InterPro"/>
</dbReference>
<keyword evidence="7 10" id="KW-0408">Iron</keyword>
<keyword evidence="8" id="KW-0503">Monooxygenase</keyword>
<keyword evidence="10" id="KW-0479">Metal-binding</keyword>
<proteinExistence type="inferred from homology"/>
<comment type="similarity">
    <text evidence="2">Belongs to the peptidase M24 family.</text>
</comment>
<feature type="binding site" evidence="11">
    <location>
        <begin position="1184"/>
        <end position="1187"/>
    </location>
    <ligand>
        <name>GTP</name>
        <dbReference type="ChEBI" id="CHEBI:37565"/>
    </ligand>
</feature>
<dbReference type="Pfam" id="PF00557">
    <property type="entry name" value="Peptidase_M24"/>
    <property type="match status" value="1"/>
</dbReference>
<evidence type="ECO:0000256" key="2">
    <source>
        <dbReference type="ARBA" id="ARBA00007319"/>
    </source>
</evidence>
<name>A0A2A6BYF7_PRIPA</name>
<dbReference type="InterPro" id="IPR036013">
    <property type="entry name" value="Band_7/SPFH_dom_sf"/>
</dbReference>
<dbReference type="GO" id="GO:0003924">
    <property type="term" value="F:GTPase activity"/>
    <property type="evidence" value="ECO:0007669"/>
    <property type="project" value="InterPro"/>
</dbReference>
<dbReference type="Pfam" id="PF00067">
    <property type="entry name" value="p450"/>
    <property type="match status" value="1"/>
</dbReference>
<evidence type="ECO:0000256" key="9">
    <source>
        <dbReference type="ARBA" id="ARBA00023134"/>
    </source>
</evidence>
<feature type="compositionally biased region" description="Basic and acidic residues" evidence="12">
    <location>
        <begin position="380"/>
        <end position="395"/>
    </location>
</feature>
<evidence type="ECO:0000256" key="5">
    <source>
        <dbReference type="ARBA" id="ARBA00022617"/>
    </source>
</evidence>
<dbReference type="Gene3D" id="3.30.1050.10">
    <property type="entry name" value="SCP2 sterol-binding domain"/>
    <property type="match status" value="1"/>
</dbReference>
<keyword evidence="5 10" id="KW-0349">Heme</keyword>
<keyword evidence="6 11" id="KW-0547">Nucleotide-binding</keyword>
<evidence type="ECO:0000256" key="4">
    <source>
        <dbReference type="ARBA" id="ARBA00010617"/>
    </source>
</evidence>
<dbReference type="Gene3D" id="3.90.230.10">
    <property type="entry name" value="Creatinase/methionine aminopeptidase superfamily"/>
    <property type="match status" value="1"/>
</dbReference>
<evidence type="ECO:0000313" key="14">
    <source>
        <dbReference type="Proteomes" id="UP000005239"/>
    </source>
</evidence>
<dbReference type="InterPro" id="IPR017972">
    <property type="entry name" value="Cyt_P450_CS"/>
</dbReference>
<dbReference type="Pfam" id="PF00025">
    <property type="entry name" value="Arf"/>
    <property type="match status" value="1"/>
</dbReference>
<dbReference type="GO" id="GO:0009898">
    <property type="term" value="C:cytoplasmic side of plasma membrane"/>
    <property type="evidence" value="ECO:0007669"/>
    <property type="project" value="UniProtKB-ARBA"/>
</dbReference>
<comment type="cofactor">
    <cofactor evidence="1 10">
        <name>heme</name>
        <dbReference type="ChEBI" id="CHEBI:30413"/>
    </cofactor>
</comment>
<dbReference type="Gene3D" id="3.40.50.300">
    <property type="entry name" value="P-loop containing nucleotide triphosphate hydrolases"/>
    <property type="match status" value="1"/>
</dbReference>
<keyword evidence="8" id="KW-0560">Oxidoreductase</keyword>
<dbReference type="Gene3D" id="3.30.479.30">
    <property type="entry name" value="Band 7 domain"/>
    <property type="match status" value="1"/>
</dbReference>
<dbReference type="PANTHER" id="PTHR24291">
    <property type="entry name" value="CYTOCHROME P450 FAMILY 4"/>
    <property type="match status" value="1"/>
</dbReference>
<dbReference type="InterPro" id="IPR036390">
    <property type="entry name" value="WH_DNA-bd_sf"/>
</dbReference>
<dbReference type="InterPro" id="IPR036388">
    <property type="entry name" value="WH-like_DNA-bd_sf"/>
</dbReference>
<dbReference type="GO" id="GO:0020037">
    <property type="term" value="F:heme binding"/>
    <property type="evidence" value="ECO:0007669"/>
    <property type="project" value="InterPro"/>
</dbReference>
<dbReference type="InterPro" id="IPR036527">
    <property type="entry name" value="SCP2_sterol-bd_dom_sf"/>
</dbReference>
<dbReference type="SUPFAM" id="SSF55920">
    <property type="entry name" value="Creatinase/aminopeptidase"/>
    <property type="match status" value="1"/>
</dbReference>
<accession>A0A8R1UBZ9</accession>
<keyword evidence="14" id="KW-1185">Reference proteome</keyword>
<dbReference type="EnsemblMetazoa" id="PPA11731.1">
    <property type="protein sequence ID" value="PPA11731.1"/>
    <property type="gene ID" value="WBGene00101285"/>
</dbReference>
<dbReference type="InterPro" id="IPR001107">
    <property type="entry name" value="Band_7"/>
</dbReference>
<dbReference type="Proteomes" id="UP000005239">
    <property type="component" value="Unassembled WGS sequence"/>
</dbReference>
<keyword evidence="9 11" id="KW-0342">GTP-binding</keyword>
<dbReference type="InterPro" id="IPR050196">
    <property type="entry name" value="Cytochrome_P450_Monoox"/>
</dbReference>
<dbReference type="SMART" id="SM00244">
    <property type="entry name" value="PHB"/>
    <property type="match status" value="1"/>
</dbReference>
<comment type="similarity">
    <text evidence="3">Belongs to the band 7/mec-2 family.</text>
</comment>
<dbReference type="AlphaFoldDB" id="A0A2A6BYF7"/>
<dbReference type="InterPro" id="IPR003033">
    <property type="entry name" value="SCP2_sterol-bd_dom"/>
</dbReference>
<evidence type="ECO:0000256" key="12">
    <source>
        <dbReference type="SAM" id="MobiDB-lite"/>
    </source>
</evidence>
<evidence type="ECO:0000256" key="6">
    <source>
        <dbReference type="ARBA" id="ARBA00022741"/>
    </source>
</evidence>